<feature type="domain" description="Flagellar assembly protein FliH/Type III secretion system HrpE" evidence="8">
    <location>
        <begin position="123"/>
        <end position="251"/>
    </location>
</feature>
<gene>
    <name evidence="9" type="ORF">EFBL_3116</name>
</gene>
<dbReference type="GO" id="GO:0044781">
    <property type="term" value="P:bacterial-type flagellum organization"/>
    <property type="evidence" value="ECO:0007669"/>
    <property type="project" value="UniProtKB-KW"/>
</dbReference>
<reference evidence="10" key="1">
    <citation type="submission" date="2017-07" db="EMBL/GenBank/DDBJ databases">
        <title>Draft genome sequence of Effusibacillus lacus strain skLN1.</title>
        <authorList>
            <person name="Watanabe M."/>
            <person name="Kojima H."/>
            <person name="Fukui M."/>
        </authorList>
    </citation>
    <scope>NUCLEOTIDE SEQUENCE [LARGE SCALE GENOMIC DNA]</scope>
    <source>
        <strain evidence="10">skLN1</strain>
    </source>
</reference>
<evidence type="ECO:0000256" key="3">
    <source>
        <dbReference type="ARBA" id="ARBA00022448"/>
    </source>
</evidence>
<dbReference type="AlphaFoldDB" id="A0A292YK11"/>
<dbReference type="GO" id="GO:0005829">
    <property type="term" value="C:cytosol"/>
    <property type="evidence" value="ECO:0007669"/>
    <property type="project" value="TreeGrafter"/>
</dbReference>
<dbReference type="Pfam" id="PF02108">
    <property type="entry name" value="FliH"/>
    <property type="match status" value="1"/>
</dbReference>
<evidence type="ECO:0000256" key="6">
    <source>
        <dbReference type="ARBA" id="ARBA00023225"/>
    </source>
</evidence>
<comment type="similarity">
    <text evidence="2">Belongs to the FliH family.</text>
</comment>
<keyword evidence="3" id="KW-0813">Transport</keyword>
<dbReference type="RefSeq" id="WP_096183244.1">
    <property type="nucleotide sequence ID" value="NZ_BDUF01000095.1"/>
</dbReference>
<organism evidence="9 10">
    <name type="scientific">Effusibacillus lacus</name>
    <dbReference type="NCBI Taxonomy" id="1348429"/>
    <lineage>
        <taxon>Bacteria</taxon>
        <taxon>Bacillati</taxon>
        <taxon>Bacillota</taxon>
        <taxon>Bacilli</taxon>
        <taxon>Bacillales</taxon>
        <taxon>Alicyclobacillaceae</taxon>
        <taxon>Effusibacillus</taxon>
    </lineage>
</organism>
<name>A0A292YK11_9BACL</name>
<dbReference type="Proteomes" id="UP000217785">
    <property type="component" value="Unassembled WGS sequence"/>
</dbReference>
<dbReference type="GO" id="GO:0015031">
    <property type="term" value="P:protein transport"/>
    <property type="evidence" value="ECO:0007669"/>
    <property type="project" value="UniProtKB-KW"/>
</dbReference>
<comment type="function">
    <text evidence="1">Needed for flagellar regrowth and assembly.</text>
</comment>
<keyword evidence="9" id="KW-0969">Cilium</keyword>
<accession>A0A292YK11</accession>
<proteinExistence type="inferred from homology"/>
<evidence type="ECO:0000256" key="1">
    <source>
        <dbReference type="ARBA" id="ARBA00003041"/>
    </source>
</evidence>
<evidence type="ECO:0000313" key="10">
    <source>
        <dbReference type="Proteomes" id="UP000217785"/>
    </source>
</evidence>
<keyword evidence="5" id="KW-0653">Protein transport</keyword>
<dbReference type="InterPro" id="IPR018035">
    <property type="entry name" value="Flagellar_FliH/T3SS_HrpE"/>
</dbReference>
<keyword evidence="4" id="KW-1005">Bacterial flagellum biogenesis</keyword>
<dbReference type="EMBL" id="BDUF01000095">
    <property type="protein sequence ID" value="GAX91447.1"/>
    <property type="molecule type" value="Genomic_DNA"/>
</dbReference>
<comment type="caution">
    <text evidence="9">The sequence shown here is derived from an EMBL/GenBank/DDBJ whole genome shotgun (WGS) entry which is preliminary data.</text>
</comment>
<keyword evidence="10" id="KW-1185">Reference proteome</keyword>
<protein>
    <submittedName>
        <fullName evidence="9">Flagellar assembly protein FliH</fullName>
    </submittedName>
</protein>
<keyword evidence="9" id="KW-0282">Flagellum</keyword>
<evidence type="ECO:0000256" key="7">
    <source>
        <dbReference type="SAM" id="Coils"/>
    </source>
</evidence>
<keyword evidence="7" id="KW-0175">Coiled coil</keyword>
<sequence>MSKIVKSLYASVNGTRTIHTIPVIKVTMPVNHTGHGVSDPEDPEPVMSPEEIMLAAREEASHILSEAQRVAETLIAEANAKAEALLDNARLQAEHIMEESRQTGYRNGYEEGKAVGEASYNNKIEQALELINRVEMNRKTYQLQAEQELLELACAVARKIMGKEIECESSWVSNTVKSALAELVDRSQVEVIAHPDDIPILVTVKEEMFIKHGSQVELQLKADPAVERGGCLLRTRQGTVDARIDSQLQEVRRALLDMAESMYRG</sequence>
<evidence type="ECO:0000313" key="9">
    <source>
        <dbReference type="EMBL" id="GAX91447.1"/>
    </source>
</evidence>
<dbReference type="OrthoDB" id="19020at2"/>
<keyword evidence="9" id="KW-0966">Cell projection</keyword>
<dbReference type="InterPro" id="IPR051472">
    <property type="entry name" value="T3SS_Stator/FliH"/>
</dbReference>
<evidence type="ECO:0000256" key="2">
    <source>
        <dbReference type="ARBA" id="ARBA00006602"/>
    </source>
</evidence>
<keyword evidence="6" id="KW-1006">Bacterial flagellum protein export</keyword>
<evidence type="ECO:0000256" key="4">
    <source>
        <dbReference type="ARBA" id="ARBA00022795"/>
    </source>
</evidence>
<feature type="coiled-coil region" evidence="7">
    <location>
        <begin position="79"/>
        <end position="144"/>
    </location>
</feature>
<dbReference type="PANTHER" id="PTHR34982">
    <property type="entry name" value="YOP PROTEINS TRANSLOCATION PROTEIN L"/>
    <property type="match status" value="1"/>
</dbReference>
<dbReference type="PANTHER" id="PTHR34982:SF1">
    <property type="entry name" value="FLAGELLAR ASSEMBLY PROTEIN FLIH"/>
    <property type="match status" value="1"/>
</dbReference>
<evidence type="ECO:0000256" key="5">
    <source>
        <dbReference type="ARBA" id="ARBA00022927"/>
    </source>
</evidence>
<evidence type="ECO:0000259" key="8">
    <source>
        <dbReference type="Pfam" id="PF02108"/>
    </source>
</evidence>